<gene>
    <name evidence="5" type="ORF">B7P43_G06229</name>
</gene>
<dbReference type="PANTHER" id="PTHR42908">
    <property type="entry name" value="TRANSLATION ELONGATION FACTOR-RELATED"/>
    <property type="match status" value="1"/>
</dbReference>
<keyword evidence="2" id="KW-0342">GTP-binding</keyword>
<keyword evidence="1" id="KW-0547">Nucleotide-binding</keyword>
<dbReference type="Gene3D" id="3.30.70.870">
    <property type="entry name" value="Elongation Factor G (Translational Gtpase), domain 3"/>
    <property type="match status" value="1"/>
</dbReference>
<dbReference type="CDD" id="cd16261">
    <property type="entry name" value="EF2_snRNP_III"/>
    <property type="match status" value="1"/>
</dbReference>
<comment type="caution">
    <text evidence="5">The sequence shown here is derived from an EMBL/GenBank/DDBJ whole genome shotgun (WGS) entry which is preliminary data.</text>
</comment>
<dbReference type="Pfam" id="PF25118">
    <property type="entry name" value="EFL1"/>
    <property type="match status" value="1"/>
</dbReference>
<dbReference type="OrthoDB" id="364892at2759"/>
<keyword evidence="5" id="KW-0648">Protein biosynthesis</keyword>
<dbReference type="GO" id="GO:0005829">
    <property type="term" value="C:cytosol"/>
    <property type="evidence" value="ECO:0007669"/>
    <property type="project" value="TreeGrafter"/>
</dbReference>
<feature type="compositionally biased region" description="Polar residues" evidence="3">
    <location>
        <begin position="195"/>
        <end position="209"/>
    </location>
</feature>
<dbReference type="Gene3D" id="3.30.230.10">
    <property type="match status" value="1"/>
</dbReference>
<dbReference type="AlphaFoldDB" id="A0A2J7RJQ4"/>
<dbReference type="PRINTS" id="PR00315">
    <property type="entry name" value="ELONGATNFCT"/>
</dbReference>
<dbReference type="EMBL" id="NEVH01002988">
    <property type="protein sequence ID" value="PNF41075.1"/>
    <property type="molecule type" value="Genomic_DNA"/>
</dbReference>
<dbReference type="InterPro" id="IPR027417">
    <property type="entry name" value="P-loop_NTPase"/>
</dbReference>
<dbReference type="PANTHER" id="PTHR42908:SF3">
    <property type="entry name" value="ELONGATION FACTOR-LIKE GTPASE 1"/>
    <property type="match status" value="1"/>
</dbReference>
<evidence type="ECO:0000256" key="1">
    <source>
        <dbReference type="ARBA" id="ARBA00022741"/>
    </source>
</evidence>
<feature type="region of interest" description="Disordered" evidence="3">
    <location>
        <begin position="191"/>
        <end position="210"/>
    </location>
</feature>
<dbReference type="InterPro" id="IPR000795">
    <property type="entry name" value="T_Tr_GTP-bd_dom"/>
</dbReference>
<dbReference type="SUPFAM" id="SSF50447">
    <property type="entry name" value="Translation proteins"/>
    <property type="match status" value="1"/>
</dbReference>
<dbReference type="GO" id="GO:0003746">
    <property type="term" value="F:translation elongation factor activity"/>
    <property type="evidence" value="ECO:0007669"/>
    <property type="project" value="UniProtKB-KW"/>
</dbReference>
<feature type="non-terminal residue" evidence="5">
    <location>
        <position position="994"/>
    </location>
</feature>
<sequence>MRLLNPQKLKELQSNPSRIRNICILAHVDHGKTTLADSLVATNGIISPKMAGKLRYMDSRKDEQERGITMKSSSISLLHSKGAEEYLVNLIDSPGHVDFASEVSTAVRLCDGAIVVVDVVEGVCPQTQAALKQAWLENIRPVLVLNKMDRLILEVKLSPLDAYVHLTQILEQVNAVMGELFASEILARTIPEKPQSPNDPDKSSSSLYDWSTGLEDEDDSHLYFSPDQGNVIFASAMDGWGFSIEDFAKLYAEKLGVNEKVLQKTLWGDFYLHGKTKRVMKGAQEKAKKPLFVQFVLDNLWEVYDTVVVRKEKDKLQKIADSLNIKLTVRDMRHTDSKVQLQALCGQWLPLAKTLLDMVCIKLPAPYEITEEKAEKLMCSATERFDSLPSETQQLKSVFLACSSDEDVPVIVYISKMFPMERGCLPQYRSRPLTAAEIAQRREQARLRHAQRLAQSHDVPHVGGCGDDVIPMPEPHLLSHGDEIKTEEQEAQEQSHEDVFIAFARVFSGTVKRGQELYVLGPKHEPQSALEKLKNGEIIDPNLTLKDLKSGQHITRVKIDQLFLLMGRELETLDSVPAGNVLGIGGLEEHVLKSATLASTVACPAFTEQAQVVVPIVRVAVEPAHPQDMAALVHGLRLLNQADACVQVIVQETGEHVLVTAGEVHLQRCLDDLRERYAKVPINVSAPIVPFRETVVVPPTVDMVNEAIQDQSIARKDGDTENTDEVITMCTPNKQSTVKICAAPLPTEVTSLLEAHTELLKAMDKHLHFKAGHQTEEQSSQKSEDFPSDNTSGNQMVLTERTLKAIETLKERLKDAFSAAGDEWKGAENQIWSVGPRRCGPNVLLNRVSDYDRPAIWQRLHGSDPRLEYDSSFVNGFQLATLAGPLCEEPIMGVCFIVEDWTLADKSQLDLLSTSETTSGSQPYGPFSGQMMSAVKEGCRRAFQAQPQRLMAAMYTCNIQVNAEVLGESYNTLILFNDSYTQPVTCFSRLDYHS</sequence>
<dbReference type="GO" id="GO:0005525">
    <property type="term" value="F:GTP binding"/>
    <property type="evidence" value="ECO:0007669"/>
    <property type="project" value="UniProtKB-KW"/>
</dbReference>
<dbReference type="InterPro" id="IPR009000">
    <property type="entry name" value="Transl_B-barrel_sf"/>
</dbReference>
<name>A0A2J7RJQ4_9NEOP</name>
<dbReference type="Gene3D" id="3.40.50.300">
    <property type="entry name" value="P-loop containing nucleotide triphosphate hydrolases"/>
    <property type="match status" value="1"/>
</dbReference>
<feature type="domain" description="Tr-type G" evidence="4">
    <location>
        <begin position="17"/>
        <end position="259"/>
    </location>
</feature>
<dbReference type="GO" id="GO:0003924">
    <property type="term" value="F:GTPase activity"/>
    <property type="evidence" value="ECO:0007669"/>
    <property type="project" value="InterPro"/>
</dbReference>
<evidence type="ECO:0000313" key="6">
    <source>
        <dbReference type="Proteomes" id="UP000235965"/>
    </source>
</evidence>
<dbReference type="CDD" id="cd16268">
    <property type="entry name" value="EF2_II"/>
    <property type="match status" value="1"/>
</dbReference>
<dbReference type="FunFam" id="3.40.50.300:FF:000732">
    <property type="entry name" value="Elongation factor like GTPase 1"/>
    <property type="match status" value="1"/>
</dbReference>
<organism evidence="5 6">
    <name type="scientific">Cryptotermes secundus</name>
    <dbReference type="NCBI Taxonomy" id="105785"/>
    <lineage>
        <taxon>Eukaryota</taxon>
        <taxon>Metazoa</taxon>
        <taxon>Ecdysozoa</taxon>
        <taxon>Arthropoda</taxon>
        <taxon>Hexapoda</taxon>
        <taxon>Insecta</taxon>
        <taxon>Pterygota</taxon>
        <taxon>Neoptera</taxon>
        <taxon>Polyneoptera</taxon>
        <taxon>Dictyoptera</taxon>
        <taxon>Blattodea</taxon>
        <taxon>Blattoidea</taxon>
        <taxon>Termitoidae</taxon>
        <taxon>Kalotermitidae</taxon>
        <taxon>Cryptotermitinae</taxon>
        <taxon>Cryptotermes</taxon>
    </lineage>
</organism>
<reference evidence="5 6" key="1">
    <citation type="submission" date="2017-12" db="EMBL/GenBank/DDBJ databases">
        <title>Hemimetabolous genomes reveal molecular basis of termite eusociality.</title>
        <authorList>
            <person name="Harrison M.C."/>
            <person name="Jongepier E."/>
            <person name="Robertson H.M."/>
            <person name="Arning N."/>
            <person name="Bitard-Feildel T."/>
            <person name="Chao H."/>
            <person name="Childers C.P."/>
            <person name="Dinh H."/>
            <person name="Doddapaneni H."/>
            <person name="Dugan S."/>
            <person name="Gowin J."/>
            <person name="Greiner C."/>
            <person name="Han Y."/>
            <person name="Hu H."/>
            <person name="Hughes D.S.T."/>
            <person name="Huylmans A.-K."/>
            <person name="Kemena C."/>
            <person name="Kremer L.P.M."/>
            <person name="Lee S.L."/>
            <person name="Lopez-Ezquerra A."/>
            <person name="Mallet L."/>
            <person name="Monroy-Kuhn J.M."/>
            <person name="Moser A."/>
            <person name="Murali S.C."/>
            <person name="Muzny D.M."/>
            <person name="Otani S."/>
            <person name="Piulachs M.-D."/>
            <person name="Poelchau M."/>
            <person name="Qu J."/>
            <person name="Schaub F."/>
            <person name="Wada-Katsumata A."/>
            <person name="Worley K.C."/>
            <person name="Xie Q."/>
            <person name="Ylla G."/>
            <person name="Poulsen M."/>
            <person name="Gibbs R.A."/>
            <person name="Schal C."/>
            <person name="Richards S."/>
            <person name="Belles X."/>
            <person name="Korb J."/>
            <person name="Bornberg-Bauer E."/>
        </authorList>
    </citation>
    <scope>NUCLEOTIDE SEQUENCE [LARGE SCALE GENOMIC DNA]</scope>
    <source>
        <tissue evidence="5">Whole body</tissue>
    </source>
</reference>
<dbReference type="InterPro" id="IPR056752">
    <property type="entry name" value="EFL1"/>
</dbReference>
<dbReference type="Gene3D" id="3.90.1430.10">
    <property type="entry name" value="Yeast translation eEF2 (G' domain)"/>
    <property type="match status" value="1"/>
</dbReference>
<feature type="region of interest" description="Disordered" evidence="3">
    <location>
        <begin position="771"/>
        <end position="794"/>
    </location>
</feature>
<dbReference type="GO" id="GO:0043022">
    <property type="term" value="F:ribosome binding"/>
    <property type="evidence" value="ECO:0007669"/>
    <property type="project" value="TreeGrafter"/>
</dbReference>
<proteinExistence type="predicted"/>
<dbReference type="InterPro" id="IPR035647">
    <property type="entry name" value="EFG_III/V"/>
</dbReference>
<dbReference type="Gene3D" id="2.40.30.10">
    <property type="entry name" value="Translation factors"/>
    <property type="match status" value="1"/>
</dbReference>
<dbReference type="GO" id="GO:0042256">
    <property type="term" value="P:cytosolic ribosome assembly"/>
    <property type="evidence" value="ECO:0007669"/>
    <property type="project" value="TreeGrafter"/>
</dbReference>
<protein>
    <submittedName>
        <fullName evidence="5">Elongation factor-like GTPase 1</fullName>
    </submittedName>
</protein>
<evidence type="ECO:0000256" key="3">
    <source>
        <dbReference type="SAM" id="MobiDB-lite"/>
    </source>
</evidence>
<dbReference type="CDD" id="cd01681">
    <property type="entry name" value="aeEF2_snRNP_like_IV"/>
    <property type="match status" value="1"/>
</dbReference>
<evidence type="ECO:0000313" key="5">
    <source>
        <dbReference type="EMBL" id="PNF41075.1"/>
    </source>
</evidence>
<dbReference type="InterPro" id="IPR020568">
    <property type="entry name" value="Ribosomal_Su5_D2-typ_SF"/>
</dbReference>
<evidence type="ECO:0000259" key="4">
    <source>
        <dbReference type="PROSITE" id="PS51722"/>
    </source>
</evidence>
<dbReference type="SUPFAM" id="SSF52540">
    <property type="entry name" value="P-loop containing nucleoside triphosphate hydrolases"/>
    <property type="match status" value="1"/>
</dbReference>
<dbReference type="InterPro" id="IPR005225">
    <property type="entry name" value="Small_GTP-bd"/>
</dbReference>
<dbReference type="CDD" id="cd01885">
    <property type="entry name" value="EF2"/>
    <property type="match status" value="1"/>
</dbReference>
<keyword evidence="5" id="KW-0251">Elongation factor</keyword>
<dbReference type="InterPro" id="IPR014721">
    <property type="entry name" value="Ribsml_uS5_D2-typ_fold_subgr"/>
</dbReference>
<dbReference type="FunFam" id="3.90.1430.10:FF:000002">
    <property type="entry name" value="Elongation factor like GTPase 1"/>
    <property type="match status" value="1"/>
</dbReference>
<dbReference type="PROSITE" id="PS51722">
    <property type="entry name" value="G_TR_2"/>
    <property type="match status" value="1"/>
</dbReference>
<dbReference type="FunFam" id="3.30.70.870:FF:000002">
    <property type="entry name" value="Translation elongation factor 2"/>
    <property type="match status" value="1"/>
</dbReference>
<dbReference type="InterPro" id="IPR041095">
    <property type="entry name" value="EFG_II"/>
</dbReference>
<dbReference type="Proteomes" id="UP000235965">
    <property type="component" value="Unassembled WGS sequence"/>
</dbReference>
<dbReference type="Pfam" id="PF14492">
    <property type="entry name" value="EFG_III"/>
    <property type="match status" value="1"/>
</dbReference>
<dbReference type="NCBIfam" id="TIGR00231">
    <property type="entry name" value="small_GTP"/>
    <property type="match status" value="1"/>
</dbReference>
<dbReference type="Pfam" id="PF00009">
    <property type="entry name" value="GTP_EFTU"/>
    <property type="match status" value="1"/>
</dbReference>
<dbReference type="SUPFAM" id="SSF54980">
    <property type="entry name" value="EF-G C-terminal domain-like"/>
    <property type="match status" value="1"/>
</dbReference>
<accession>A0A2J7RJQ4</accession>
<dbReference type="GO" id="GO:1990904">
    <property type="term" value="C:ribonucleoprotein complex"/>
    <property type="evidence" value="ECO:0007669"/>
    <property type="project" value="TreeGrafter"/>
</dbReference>
<keyword evidence="6" id="KW-1185">Reference proteome</keyword>
<evidence type="ECO:0000256" key="2">
    <source>
        <dbReference type="ARBA" id="ARBA00023134"/>
    </source>
</evidence>
<dbReference type="SUPFAM" id="SSF54211">
    <property type="entry name" value="Ribosomal protein S5 domain 2-like"/>
    <property type="match status" value="1"/>
</dbReference>